<feature type="transmembrane region" description="Helical" evidence="7">
    <location>
        <begin position="129"/>
        <end position="153"/>
    </location>
</feature>
<dbReference type="GO" id="GO:0016887">
    <property type="term" value="F:ATP hydrolysis activity"/>
    <property type="evidence" value="ECO:0007669"/>
    <property type="project" value="InterPro"/>
</dbReference>
<keyword evidence="5 7" id="KW-1133">Transmembrane helix</keyword>
<dbReference type="SUPFAM" id="SSF90123">
    <property type="entry name" value="ABC transporter transmembrane region"/>
    <property type="match status" value="1"/>
</dbReference>
<dbReference type="PANTHER" id="PTHR24221:SF653">
    <property type="entry name" value="TRANSPORT ATP-BINDING PROTEIN CYDC"/>
    <property type="match status" value="1"/>
</dbReference>
<feature type="transmembrane region" description="Helical" evidence="7">
    <location>
        <begin position="159"/>
        <end position="177"/>
    </location>
</feature>
<dbReference type="Pfam" id="PF00005">
    <property type="entry name" value="ABC_tran"/>
    <property type="match status" value="1"/>
</dbReference>
<dbReference type="InterPro" id="IPR027417">
    <property type="entry name" value="P-loop_NTPase"/>
</dbReference>
<evidence type="ECO:0000313" key="10">
    <source>
        <dbReference type="EMBL" id="WIW70865.1"/>
    </source>
</evidence>
<keyword evidence="6 7" id="KW-0472">Membrane</keyword>
<keyword evidence="11" id="KW-1185">Reference proteome</keyword>
<evidence type="ECO:0000259" key="8">
    <source>
        <dbReference type="PROSITE" id="PS50893"/>
    </source>
</evidence>
<dbReference type="InterPro" id="IPR039421">
    <property type="entry name" value="Type_1_exporter"/>
</dbReference>
<dbReference type="InterPro" id="IPR014223">
    <property type="entry name" value="ABC_CydC/D"/>
</dbReference>
<evidence type="ECO:0000256" key="4">
    <source>
        <dbReference type="ARBA" id="ARBA00022840"/>
    </source>
</evidence>
<evidence type="ECO:0000256" key="7">
    <source>
        <dbReference type="SAM" id="Phobius"/>
    </source>
</evidence>
<feature type="transmembrane region" description="Helical" evidence="7">
    <location>
        <begin position="50"/>
        <end position="72"/>
    </location>
</feature>
<evidence type="ECO:0000256" key="5">
    <source>
        <dbReference type="ARBA" id="ARBA00022989"/>
    </source>
</evidence>
<dbReference type="GO" id="GO:0045454">
    <property type="term" value="P:cell redox homeostasis"/>
    <property type="evidence" value="ECO:0007669"/>
    <property type="project" value="InterPro"/>
</dbReference>
<feature type="domain" description="ABC transporter" evidence="8">
    <location>
        <begin position="335"/>
        <end position="569"/>
    </location>
</feature>
<evidence type="ECO:0000256" key="2">
    <source>
        <dbReference type="ARBA" id="ARBA00022692"/>
    </source>
</evidence>
<dbReference type="InterPro" id="IPR036640">
    <property type="entry name" value="ABC1_TM_sf"/>
</dbReference>
<name>A0A9Y2EU06_9FIRM</name>
<evidence type="ECO:0000256" key="3">
    <source>
        <dbReference type="ARBA" id="ARBA00022741"/>
    </source>
</evidence>
<dbReference type="Gene3D" id="3.40.50.300">
    <property type="entry name" value="P-loop containing nucleotide triphosphate hydrolases"/>
    <property type="match status" value="1"/>
</dbReference>
<comment type="subcellular location">
    <subcellularLocation>
        <location evidence="1">Cell membrane</location>
        <topology evidence="1">Multi-pass membrane protein</topology>
    </subcellularLocation>
</comment>
<dbReference type="PROSITE" id="PS00211">
    <property type="entry name" value="ABC_TRANSPORTER_1"/>
    <property type="match status" value="1"/>
</dbReference>
<dbReference type="AlphaFoldDB" id="A0A9Y2EU06"/>
<sequence>MKTFLRLLRLIYPVRWHIALSLFFAWATVMSSAMLMACAGYLIATAALHPFIYELSLAIVGVRFFGILRAVLRYAERCFAHDATFRIITQLRVWCYQRLEVQAPAKLQIWQTGALFHLLTTSIERLQDFYLRVISPLITAFLVLIAVGGILLYFAPPAFFIFAFAFLLIGLVVPMCVRQYKRLHMQSLSPVEARQKSLLLDGIEGIAELTIANKVESYLMNLEEMQNHLAKLQVKEIKITALNHAIATTVVNLAYFFVLLVFCYSVAEGELSGVWLVVLLLTVQSSFEAAVPLPAVWQYGASTLAAAKSIFSVADAAHEQKSPIEKQLPAKLLDLVVKGVSFQYQQEVPVLKNLSVMIPAGKKIAIVGESGSGKSTLVNLLLKFWEYEQGEITLGAVSYQEMEAEDVRKYFCAVTQESHIFHTTLRENFLIVKPEATELEMFEVLGKVGLLSFVNSLAEGLDFVVGQNGQKLSGGERQRLILARALLKPAPILLLDEPTVNLDAKNAEVFMDTVLSNAKEQSLILITHQFAGLEKMDEIFVLADGRIVEHGSFADLLTRKQLFYQLWQYRNY</sequence>
<dbReference type="InterPro" id="IPR003439">
    <property type="entry name" value="ABC_transporter-like_ATP-bd"/>
</dbReference>
<evidence type="ECO:0000256" key="1">
    <source>
        <dbReference type="ARBA" id="ARBA00004651"/>
    </source>
</evidence>
<dbReference type="PROSITE" id="PS50929">
    <property type="entry name" value="ABC_TM1F"/>
    <property type="match status" value="1"/>
</dbReference>
<dbReference type="NCBIfam" id="TIGR02868">
    <property type="entry name" value="CydC"/>
    <property type="match status" value="1"/>
</dbReference>
<keyword evidence="3" id="KW-0547">Nucleotide-binding</keyword>
<dbReference type="GO" id="GO:0034040">
    <property type="term" value="F:ATPase-coupled lipid transmembrane transporter activity"/>
    <property type="evidence" value="ECO:0007669"/>
    <property type="project" value="TreeGrafter"/>
</dbReference>
<dbReference type="EMBL" id="CP120678">
    <property type="protein sequence ID" value="WIW70865.1"/>
    <property type="molecule type" value="Genomic_DNA"/>
</dbReference>
<dbReference type="InterPro" id="IPR011527">
    <property type="entry name" value="ABC1_TM_dom"/>
</dbReference>
<evidence type="ECO:0000259" key="9">
    <source>
        <dbReference type="PROSITE" id="PS50929"/>
    </source>
</evidence>
<keyword evidence="2 7" id="KW-0812">Transmembrane</keyword>
<dbReference type="KEGG" id="sgbi:P3F81_00640"/>
<dbReference type="PANTHER" id="PTHR24221">
    <property type="entry name" value="ATP-BINDING CASSETTE SUB-FAMILY B"/>
    <property type="match status" value="1"/>
</dbReference>
<organism evidence="10 11">
    <name type="scientific">Selenobaculum gibii</name>
    <dbReference type="NCBI Taxonomy" id="3054208"/>
    <lineage>
        <taxon>Bacteria</taxon>
        <taxon>Bacillati</taxon>
        <taxon>Bacillota</taxon>
        <taxon>Negativicutes</taxon>
        <taxon>Selenomonadales</taxon>
        <taxon>Selenomonadaceae</taxon>
        <taxon>Selenobaculum</taxon>
    </lineage>
</organism>
<dbReference type="GO" id="GO:0005524">
    <property type="term" value="F:ATP binding"/>
    <property type="evidence" value="ECO:0007669"/>
    <property type="project" value="UniProtKB-KW"/>
</dbReference>
<evidence type="ECO:0000256" key="6">
    <source>
        <dbReference type="ARBA" id="ARBA00023136"/>
    </source>
</evidence>
<proteinExistence type="predicted"/>
<accession>A0A9Y2EU06</accession>
<feature type="domain" description="ABC transmembrane type-1" evidence="9">
    <location>
        <begin position="19"/>
        <end position="302"/>
    </location>
</feature>
<dbReference type="PROSITE" id="PS50893">
    <property type="entry name" value="ABC_TRANSPORTER_2"/>
    <property type="match status" value="1"/>
</dbReference>
<dbReference type="GO" id="GO:0140359">
    <property type="term" value="F:ABC-type transporter activity"/>
    <property type="evidence" value="ECO:0007669"/>
    <property type="project" value="InterPro"/>
</dbReference>
<evidence type="ECO:0000313" key="11">
    <source>
        <dbReference type="Proteomes" id="UP001243623"/>
    </source>
</evidence>
<keyword evidence="4" id="KW-0067">ATP-binding</keyword>
<dbReference type="InterPro" id="IPR017871">
    <property type="entry name" value="ABC_transporter-like_CS"/>
</dbReference>
<feature type="transmembrane region" description="Helical" evidence="7">
    <location>
        <begin position="245"/>
        <end position="267"/>
    </location>
</feature>
<dbReference type="GO" id="GO:0005886">
    <property type="term" value="C:plasma membrane"/>
    <property type="evidence" value="ECO:0007669"/>
    <property type="project" value="UniProtKB-SubCell"/>
</dbReference>
<gene>
    <name evidence="10" type="primary">cydC</name>
    <name evidence="10" type="ORF">P3F81_00640</name>
</gene>
<dbReference type="Pfam" id="PF00664">
    <property type="entry name" value="ABC_membrane"/>
    <property type="match status" value="1"/>
</dbReference>
<dbReference type="Proteomes" id="UP001243623">
    <property type="component" value="Chromosome"/>
</dbReference>
<dbReference type="SUPFAM" id="SSF52540">
    <property type="entry name" value="P-loop containing nucleoside triphosphate hydrolases"/>
    <property type="match status" value="1"/>
</dbReference>
<dbReference type="Gene3D" id="1.20.1560.10">
    <property type="entry name" value="ABC transporter type 1, transmembrane domain"/>
    <property type="match status" value="1"/>
</dbReference>
<reference evidence="10" key="1">
    <citation type="submission" date="2023-03" db="EMBL/GenBank/DDBJ databases">
        <title>Selenobaculum gbiensis gen. nov. sp. nov., a new bacterium isolated from the gut microbiota of IBD patient.</title>
        <authorList>
            <person name="Yeo S."/>
            <person name="Park H."/>
            <person name="Huh C.S."/>
        </authorList>
    </citation>
    <scope>NUCLEOTIDE SEQUENCE</scope>
    <source>
        <strain evidence="10">ICN-92133</strain>
    </source>
</reference>
<dbReference type="InterPro" id="IPR003593">
    <property type="entry name" value="AAA+_ATPase"/>
</dbReference>
<protein>
    <submittedName>
        <fullName evidence="10">Thiol reductant ABC exporter subunit CydC</fullName>
    </submittedName>
</protein>
<dbReference type="RefSeq" id="WP_147667338.1">
    <property type="nucleotide sequence ID" value="NZ_CP120678.1"/>
</dbReference>
<dbReference type="SMART" id="SM00382">
    <property type="entry name" value="AAA"/>
    <property type="match status" value="1"/>
</dbReference>
<feature type="transmembrane region" description="Helical" evidence="7">
    <location>
        <begin position="20"/>
        <end position="44"/>
    </location>
</feature>
<dbReference type="GO" id="GO:0034775">
    <property type="term" value="P:glutathione transmembrane transport"/>
    <property type="evidence" value="ECO:0007669"/>
    <property type="project" value="InterPro"/>
</dbReference>